<evidence type="ECO:0000313" key="4">
    <source>
        <dbReference type="EMBL" id="SIT84763.1"/>
    </source>
</evidence>
<evidence type="ECO:0000313" key="5">
    <source>
        <dbReference type="Proteomes" id="UP000187181"/>
    </source>
</evidence>
<dbReference type="EMBL" id="FTPP01000001">
    <property type="protein sequence ID" value="SIT84763.1"/>
    <property type="molecule type" value="Genomic_DNA"/>
</dbReference>
<evidence type="ECO:0000256" key="1">
    <source>
        <dbReference type="ARBA" id="ARBA00005323"/>
    </source>
</evidence>
<dbReference type="Gene3D" id="3.20.20.10">
    <property type="entry name" value="Alanine racemase"/>
    <property type="match status" value="1"/>
</dbReference>
<dbReference type="Gene3D" id="2.40.37.20">
    <property type="entry name" value="D-serine dehydratase-like domain"/>
    <property type="match status" value="1"/>
</dbReference>
<dbReference type="Pfam" id="PF14031">
    <property type="entry name" value="D-ser_dehydrat"/>
    <property type="match status" value="1"/>
</dbReference>
<dbReference type="InterPro" id="IPR042208">
    <property type="entry name" value="D-ser_dehydrat-like_sf"/>
</dbReference>
<dbReference type="GO" id="GO:0036088">
    <property type="term" value="P:D-serine catabolic process"/>
    <property type="evidence" value="ECO:0007669"/>
    <property type="project" value="TreeGrafter"/>
</dbReference>
<dbReference type="InterPro" id="IPR051466">
    <property type="entry name" value="D-amino_acid_metab_enzyme"/>
</dbReference>
<dbReference type="InterPro" id="IPR001608">
    <property type="entry name" value="Ala_racemase_N"/>
</dbReference>
<name>A0A1R3X267_9BACT</name>
<organism evidence="4 5">
    <name type="scientific">Pontibacter indicus</name>
    <dbReference type="NCBI Taxonomy" id="1317125"/>
    <lineage>
        <taxon>Bacteria</taxon>
        <taxon>Pseudomonadati</taxon>
        <taxon>Bacteroidota</taxon>
        <taxon>Cytophagia</taxon>
        <taxon>Cytophagales</taxon>
        <taxon>Hymenobacteraceae</taxon>
        <taxon>Pontibacter</taxon>
    </lineage>
</organism>
<reference evidence="5" key="1">
    <citation type="submission" date="2017-01" db="EMBL/GenBank/DDBJ databases">
        <authorList>
            <person name="Varghese N."/>
            <person name="Submissions S."/>
        </authorList>
    </citation>
    <scope>NUCLEOTIDE SEQUENCE [LARGE SCALE GENOMIC DNA]</scope>
    <source>
        <strain evidence="5">LP100</strain>
    </source>
</reference>
<evidence type="ECO:0000259" key="3">
    <source>
        <dbReference type="SMART" id="SM01119"/>
    </source>
</evidence>
<gene>
    <name evidence="4" type="ORF">SAMN05444128_1445</name>
</gene>
<accession>A0A1R3X267</accession>
<dbReference type="InterPro" id="IPR029066">
    <property type="entry name" value="PLP-binding_barrel"/>
</dbReference>
<dbReference type="RefSeq" id="WP_076666994.1">
    <property type="nucleotide sequence ID" value="NZ_FTPP01000001.1"/>
</dbReference>
<dbReference type="SMART" id="SM01119">
    <property type="entry name" value="D-ser_dehydrat"/>
    <property type="match status" value="1"/>
</dbReference>
<dbReference type="AlphaFoldDB" id="A0A1R3X267"/>
<dbReference type="InterPro" id="IPR026956">
    <property type="entry name" value="D-ser_dehydrat-like_dom"/>
</dbReference>
<dbReference type="SUPFAM" id="SSF51419">
    <property type="entry name" value="PLP-binding barrel"/>
    <property type="match status" value="1"/>
</dbReference>
<dbReference type="PANTHER" id="PTHR28004:SF2">
    <property type="entry name" value="D-SERINE DEHYDRATASE"/>
    <property type="match status" value="1"/>
</dbReference>
<dbReference type="STRING" id="1317125.SAMN05444128_1445"/>
<protein>
    <submittedName>
        <fullName evidence="4">D-serine deaminase, pyridoxal phosphate-dependent</fullName>
    </submittedName>
</protein>
<dbReference type="GO" id="GO:0008721">
    <property type="term" value="F:D-serine ammonia-lyase activity"/>
    <property type="evidence" value="ECO:0007669"/>
    <property type="project" value="TreeGrafter"/>
</dbReference>
<keyword evidence="5" id="KW-1185">Reference proteome</keyword>
<proteinExistence type="inferred from homology"/>
<dbReference type="Proteomes" id="UP000187181">
    <property type="component" value="Unassembled WGS sequence"/>
</dbReference>
<evidence type="ECO:0000256" key="2">
    <source>
        <dbReference type="ARBA" id="ARBA00023239"/>
    </source>
</evidence>
<sequence>MLDHITQTTLLLDEAKCRQNIAMMAEKADRNNIRLRPHFKTHQSAQVGEWFRETGTTGITVSSLKMARYFASHGWTDILVAIPVNIREMALVNELAAKVQLHLVAVNIETVQALSEKVLHPVQVWLKIDTGYHRTGIPPHSHEQLDATVALLEQSDKLQFTGVLAHDGHTYKQTDADAIRTIHHTTVFLLNLVRDRYKARFPELKISIGDTPSCSILQTITGVDEIRPGNYVFYDLTQQHIGSCSFDQIAVCMACPVIAKHPERNEIIVHGGSVHFSKDSLVGADGSVIFGRVVALTENGWSEPLEGIEVVSLSQEHGTIRASKALFDRYKIGDLMGILPVHSCLTADVMGSYTTLEGERLEHLSGIGQV</sequence>
<dbReference type="Pfam" id="PF01168">
    <property type="entry name" value="Ala_racemase_N"/>
    <property type="match status" value="1"/>
</dbReference>
<feature type="domain" description="D-serine dehydratase-like" evidence="3">
    <location>
        <begin position="250"/>
        <end position="357"/>
    </location>
</feature>
<dbReference type="PANTHER" id="PTHR28004">
    <property type="entry name" value="ZGC:162816-RELATED"/>
    <property type="match status" value="1"/>
</dbReference>
<keyword evidence="2" id="KW-0456">Lyase</keyword>
<dbReference type="OrthoDB" id="9788869at2"/>
<comment type="similarity">
    <text evidence="1">Belongs to the DSD1 family.</text>
</comment>